<protein>
    <submittedName>
        <fullName evidence="1">Uncharacterized protein</fullName>
    </submittedName>
</protein>
<dbReference type="EMBL" id="BARV01007210">
    <property type="protein sequence ID" value="GAI04841.1"/>
    <property type="molecule type" value="Genomic_DNA"/>
</dbReference>
<name>X1LG58_9ZZZZ</name>
<evidence type="ECO:0000313" key="1">
    <source>
        <dbReference type="EMBL" id="GAI04841.1"/>
    </source>
</evidence>
<gene>
    <name evidence="1" type="ORF">S06H3_14721</name>
</gene>
<dbReference type="AlphaFoldDB" id="X1LG58"/>
<organism evidence="1">
    <name type="scientific">marine sediment metagenome</name>
    <dbReference type="NCBI Taxonomy" id="412755"/>
    <lineage>
        <taxon>unclassified sequences</taxon>
        <taxon>metagenomes</taxon>
        <taxon>ecological metagenomes</taxon>
    </lineage>
</organism>
<comment type="caution">
    <text evidence="1">The sequence shown here is derived from an EMBL/GenBank/DDBJ whole genome shotgun (WGS) entry which is preliminary data.</text>
</comment>
<reference evidence="1" key="1">
    <citation type="journal article" date="2014" name="Front. Microbiol.">
        <title>High frequency of phylogenetically diverse reductive dehalogenase-homologous genes in deep subseafloor sedimentary metagenomes.</title>
        <authorList>
            <person name="Kawai M."/>
            <person name="Futagami T."/>
            <person name="Toyoda A."/>
            <person name="Takaki Y."/>
            <person name="Nishi S."/>
            <person name="Hori S."/>
            <person name="Arai W."/>
            <person name="Tsubouchi T."/>
            <person name="Morono Y."/>
            <person name="Uchiyama I."/>
            <person name="Ito T."/>
            <person name="Fujiyama A."/>
            <person name="Inagaki F."/>
            <person name="Takami H."/>
        </authorList>
    </citation>
    <scope>NUCLEOTIDE SEQUENCE</scope>
    <source>
        <strain evidence="1">Expedition CK06-06</strain>
    </source>
</reference>
<sequence>MTNNLQNFSFWTSVIGNFKAAHFLIDSFPYELNVVVDEIGQKIIPDKPNIIKYEAYPSNENIYHSLHPLEINGSPPYRCIK</sequence>
<proteinExistence type="predicted"/>
<accession>X1LG58</accession>